<name>A0A2S1R9Y4_9ACTN</name>
<accession>A0A2S1R9Y4</accession>
<keyword evidence="3" id="KW-0786">Thiamine pyrophosphate</keyword>
<dbReference type="Gene3D" id="3.40.50.970">
    <property type="match status" value="1"/>
</dbReference>
<dbReference type="Pfam" id="PF00676">
    <property type="entry name" value="E1_dh"/>
    <property type="match status" value="1"/>
</dbReference>
<dbReference type="InterPro" id="IPR029061">
    <property type="entry name" value="THDP-binding"/>
</dbReference>
<proteinExistence type="predicted"/>
<dbReference type="RefSeq" id="WP_200836279.1">
    <property type="nucleotide sequence ID" value="NZ_CP015449.1"/>
</dbReference>
<dbReference type="SUPFAM" id="SSF52518">
    <property type="entry name" value="Thiamin diphosphate-binding fold (THDP-binding)"/>
    <property type="match status" value="1"/>
</dbReference>
<dbReference type="EMBL" id="CP015449">
    <property type="protein sequence ID" value="AWH93072.1"/>
    <property type="molecule type" value="Genomic_DNA"/>
</dbReference>
<evidence type="ECO:0000256" key="3">
    <source>
        <dbReference type="ARBA" id="ARBA00023052"/>
    </source>
</evidence>
<dbReference type="GO" id="GO:0000287">
    <property type="term" value="F:magnesium ion binding"/>
    <property type="evidence" value="ECO:0007669"/>
    <property type="project" value="UniProtKB-ARBA"/>
</dbReference>
<keyword evidence="2" id="KW-0560">Oxidoreductase</keyword>
<evidence type="ECO:0000313" key="6">
    <source>
        <dbReference type="EMBL" id="AWH93098.1"/>
    </source>
</evidence>
<dbReference type="CDD" id="cd02000">
    <property type="entry name" value="TPP_E1_PDC_ADC_BCADC"/>
    <property type="match status" value="1"/>
</dbReference>
<dbReference type="PANTHER" id="PTHR11516:SF60">
    <property type="entry name" value="PYRUVATE DEHYDROGENASE E1 COMPONENT SUBUNIT ALPHA"/>
    <property type="match status" value="1"/>
</dbReference>
<reference evidence="5 7" key="1">
    <citation type="submission" date="2016-04" db="EMBL/GenBank/DDBJ databases">
        <title>Complete genome sequence of Dietzia lutea YIM 80766T, a strain isolated from desert soil in Egypt.</title>
        <authorList>
            <person name="Zhao J."/>
            <person name="Hu B."/>
            <person name="Geng S."/>
            <person name="Nie Y."/>
            <person name="Tang Y."/>
        </authorList>
    </citation>
    <scope>NUCLEOTIDE SEQUENCE [LARGE SCALE GENOMIC DNA]</scope>
    <source>
        <strain evidence="5 7">YIM 80766</strain>
    </source>
</reference>
<evidence type="ECO:0000259" key="4">
    <source>
        <dbReference type="Pfam" id="PF00676"/>
    </source>
</evidence>
<evidence type="ECO:0000313" key="7">
    <source>
        <dbReference type="Proteomes" id="UP000244928"/>
    </source>
</evidence>
<dbReference type="InterPro" id="IPR001017">
    <property type="entry name" value="DH_E1"/>
</dbReference>
<dbReference type="KEGG" id="dlu:A6035_13840"/>
<protein>
    <submittedName>
        <fullName evidence="5">Pyruvate dehydrogenase (Acetyl-transferring) E1 component subunit alpha</fullName>
    </submittedName>
</protein>
<feature type="domain" description="Dehydrogenase E1 component" evidence="4">
    <location>
        <begin position="26"/>
        <end position="321"/>
    </location>
</feature>
<gene>
    <name evidence="5" type="ORF">A6035_13840</name>
    <name evidence="6" type="ORF">A6035_13985</name>
</gene>
<organism evidence="5 7">
    <name type="scientific">Dietzia lutea</name>
    <dbReference type="NCBI Taxonomy" id="546160"/>
    <lineage>
        <taxon>Bacteria</taxon>
        <taxon>Bacillati</taxon>
        <taxon>Actinomycetota</taxon>
        <taxon>Actinomycetes</taxon>
        <taxon>Mycobacteriales</taxon>
        <taxon>Dietziaceae</taxon>
        <taxon>Dietzia</taxon>
    </lineage>
</organism>
<dbReference type="AlphaFoldDB" id="A0A2S1R9Y4"/>
<dbReference type="GO" id="GO:0006086">
    <property type="term" value="P:pyruvate decarboxylation to acetyl-CoA"/>
    <property type="evidence" value="ECO:0007669"/>
    <property type="project" value="TreeGrafter"/>
</dbReference>
<dbReference type="InterPro" id="IPR050642">
    <property type="entry name" value="PDH_E1_Alpha_Subunit"/>
</dbReference>
<evidence type="ECO:0000313" key="5">
    <source>
        <dbReference type="EMBL" id="AWH93072.1"/>
    </source>
</evidence>
<evidence type="ECO:0000256" key="2">
    <source>
        <dbReference type="ARBA" id="ARBA00023002"/>
    </source>
</evidence>
<dbReference type="Proteomes" id="UP000244928">
    <property type="component" value="Chromosome"/>
</dbReference>
<sequence length="339" mass="36548">MTATTIESDAGTQDVPSSEVRRDMYRLMVEIRHFEKRWMRIFNSGKTGPGHSSIGMEAIAAAFGTLLGEGDKTYATYRGHAHTLARGVPMNETMAELLGRATGLNGGKGGSMHLTSVDHGMMGSYAIIGAHLPVATGAALASKYKGEDTVTVCFFGDGTTNIGAFHEAINLAAIWSLPVIFVCENNQYMEYTPIRDVTAVDRPAADRAASYGLPAIEVDGNDPDLLHAAASAAIERARAGQGPSLIEAVTYRHLGHASADPGKYRPQEEIDEWIGRDPVPMYKARLVEAGVPAEDLDEMEQQIIQRVEQAADFALASPLPAVDTLMTNVWANGDSSWRR</sequence>
<evidence type="ECO:0000256" key="1">
    <source>
        <dbReference type="ARBA" id="ARBA00001964"/>
    </source>
</evidence>
<keyword evidence="7" id="KW-1185">Reference proteome</keyword>
<dbReference type="KEGG" id="dlu:A6035_13985"/>
<keyword evidence="5" id="KW-0670">Pyruvate</keyword>
<dbReference type="PANTHER" id="PTHR11516">
    <property type="entry name" value="PYRUVATE DEHYDROGENASE E1 COMPONENT, ALPHA SUBUNIT BACTERIAL AND ORGANELLAR"/>
    <property type="match status" value="1"/>
</dbReference>
<comment type="cofactor">
    <cofactor evidence="1">
        <name>thiamine diphosphate</name>
        <dbReference type="ChEBI" id="CHEBI:58937"/>
    </cofactor>
</comment>
<dbReference type="EMBL" id="CP015449">
    <property type="protein sequence ID" value="AWH93098.1"/>
    <property type="molecule type" value="Genomic_DNA"/>
</dbReference>
<dbReference type="GO" id="GO:0004739">
    <property type="term" value="F:pyruvate dehydrogenase (acetyl-transferring) activity"/>
    <property type="evidence" value="ECO:0007669"/>
    <property type="project" value="TreeGrafter"/>
</dbReference>